<dbReference type="InterPro" id="IPR001764">
    <property type="entry name" value="Glyco_hydro_3_N"/>
</dbReference>
<dbReference type="InterPro" id="IPR017853">
    <property type="entry name" value="GH"/>
</dbReference>
<dbReference type="SMART" id="SM01217">
    <property type="entry name" value="Fn3_like"/>
    <property type="match status" value="1"/>
</dbReference>
<reference evidence="5" key="1">
    <citation type="submission" date="2020-10" db="EMBL/GenBank/DDBJ databases">
        <authorList>
            <person name="Gilroy R."/>
        </authorList>
    </citation>
    <scope>NUCLEOTIDE SEQUENCE</scope>
    <source>
        <strain evidence="5">ChiSjej5B23-6657</strain>
    </source>
</reference>
<dbReference type="GO" id="GO:0031222">
    <property type="term" value="P:arabinan catabolic process"/>
    <property type="evidence" value="ECO:0007669"/>
    <property type="project" value="TreeGrafter"/>
</dbReference>
<proteinExistence type="inferred from homology"/>
<dbReference type="SUPFAM" id="SSF51445">
    <property type="entry name" value="(Trans)glycosidases"/>
    <property type="match status" value="1"/>
</dbReference>
<dbReference type="Gene3D" id="3.40.50.1700">
    <property type="entry name" value="Glycoside hydrolase family 3 C-terminal domain"/>
    <property type="match status" value="1"/>
</dbReference>
<dbReference type="PANTHER" id="PTHR42721">
    <property type="entry name" value="SUGAR HYDROLASE-RELATED"/>
    <property type="match status" value="1"/>
</dbReference>
<dbReference type="PANTHER" id="PTHR42721:SF3">
    <property type="entry name" value="BETA-D-XYLOSIDASE 5-RELATED"/>
    <property type="match status" value="1"/>
</dbReference>
<evidence type="ECO:0000313" key="5">
    <source>
        <dbReference type="EMBL" id="HIR70405.1"/>
    </source>
</evidence>
<dbReference type="Pfam" id="PF01915">
    <property type="entry name" value="Glyco_hydro_3_C"/>
    <property type="match status" value="1"/>
</dbReference>
<dbReference type="EMBL" id="DVHM01000061">
    <property type="protein sequence ID" value="HIR70405.1"/>
    <property type="molecule type" value="Genomic_DNA"/>
</dbReference>
<dbReference type="InterPro" id="IPR036962">
    <property type="entry name" value="Glyco_hydro_3_N_sf"/>
</dbReference>
<dbReference type="Proteomes" id="UP000823912">
    <property type="component" value="Unassembled WGS sequence"/>
</dbReference>
<name>A0A9D1E8L7_9FIRM</name>
<evidence type="ECO:0000259" key="4">
    <source>
        <dbReference type="SMART" id="SM01217"/>
    </source>
</evidence>
<organism evidence="5 6">
    <name type="scientific">Candidatus Pullilachnospira gallistercoris</name>
    <dbReference type="NCBI Taxonomy" id="2840911"/>
    <lineage>
        <taxon>Bacteria</taxon>
        <taxon>Bacillati</taxon>
        <taxon>Bacillota</taxon>
        <taxon>Clostridia</taxon>
        <taxon>Lachnospirales</taxon>
        <taxon>Lachnospiraceae</taxon>
        <taxon>Lachnospiraceae incertae sedis</taxon>
        <taxon>Candidatus Pullilachnospira</taxon>
    </lineage>
</organism>
<dbReference type="InterPro" id="IPR036881">
    <property type="entry name" value="Glyco_hydro_3_C_sf"/>
</dbReference>
<dbReference type="Pfam" id="PF00933">
    <property type="entry name" value="Glyco_hydro_3"/>
    <property type="match status" value="1"/>
</dbReference>
<dbReference type="Gene3D" id="2.60.40.10">
    <property type="entry name" value="Immunoglobulins"/>
    <property type="match status" value="1"/>
</dbReference>
<gene>
    <name evidence="5" type="ORF">IAA55_03900</name>
</gene>
<dbReference type="Gene3D" id="3.20.20.300">
    <property type="entry name" value="Glycoside hydrolase, family 3, N-terminal domain"/>
    <property type="match status" value="1"/>
</dbReference>
<dbReference type="InterPro" id="IPR044993">
    <property type="entry name" value="BXL"/>
</dbReference>
<evidence type="ECO:0000313" key="6">
    <source>
        <dbReference type="Proteomes" id="UP000823912"/>
    </source>
</evidence>
<reference evidence="5" key="2">
    <citation type="journal article" date="2021" name="PeerJ">
        <title>Extensive microbial diversity within the chicken gut microbiome revealed by metagenomics and culture.</title>
        <authorList>
            <person name="Gilroy R."/>
            <person name="Ravi A."/>
            <person name="Getino M."/>
            <person name="Pursley I."/>
            <person name="Horton D.L."/>
            <person name="Alikhan N.F."/>
            <person name="Baker D."/>
            <person name="Gharbi K."/>
            <person name="Hall N."/>
            <person name="Watson M."/>
            <person name="Adriaenssens E.M."/>
            <person name="Foster-Nyarko E."/>
            <person name="Jarju S."/>
            <person name="Secka A."/>
            <person name="Antonio M."/>
            <person name="Oren A."/>
            <person name="Chaudhuri R.R."/>
            <person name="La Ragione R."/>
            <person name="Hildebrand F."/>
            <person name="Pallen M.J."/>
        </authorList>
    </citation>
    <scope>NUCLEOTIDE SEQUENCE</scope>
    <source>
        <strain evidence="5">ChiSjej5B23-6657</strain>
    </source>
</reference>
<dbReference type="InterPro" id="IPR002772">
    <property type="entry name" value="Glyco_hydro_3_C"/>
</dbReference>
<dbReference type="PRINTS" id="PR00133">
    <property type="entry name" value="GLHYDRLASE3"/>
</dbReference>
<comment type="caution">
    <text evidence="5">The sequence shown here is derived from an EMBL/GenBank/DDBJ whole genome shotgun (WGS) entry which is preliminary data.</text>
</comment>
<dbReference type="InterPro" id="IPR026891">
    <property type="entry name" value="Fn3-like"/>
</dbReference>
<dbReference type="GO" id="GO:0045493">
    <property type="term" value="P:xylan catabolic process"/>
    <property type="evidence" value="ECO:0007669"/>
    <property type="project" value="InterPro"/>
</dbReference>
<dbReference type="Pfam" id="PF14310">
    <property type="entry name" value="Fn3-like"/>
    <property type="match status" value="1"/>
</dbReference>
<protein>
    <submittedName>
        <fullName evidence="5">Glycoside hydrolase family 3 C-terminal domain-containing protein</fullName>
    </submittedName>
</protein>
<keyword evidence="3 5" id="KW-0378">Hydrolase</keyword>
<keyword evidence="2" id="KW-0732">Signal</keyword>
<evidence type="ECO:0000256" key="1">
    <source>
        <dbReference type="ARBA" id="ARBA00005336"/>
    </source>
</evidence>
<dbReference type="GO" id="GO:0009044">
    <property type="term" value="F:xylan 1,4-beta-xylosidase activity"/>
    <property type="evidence" value="ECO:0007669"/>
    <property type="project" value="InterPro"/>
</dbReference>
<feature type="domain" description="Fibronectin type III-like" evidence="4">
    <location>
        <begin position="610"/>
        <end position="679"/>
    </location>
</feature>
<sequence length="804" mass="89599">MDRERYRRQAEELVAKMTVEEAASQLLHHAPAIERLGVPEYNWWNEALHGVGRAGIATVFPQAIGMAAAFDPDFLKREAEIIAEEARAKYNAAQEAGDRDIYKGLTYWSPNINIFRDPRWGRGHETYGEDPTLTGKLGNAFIEGLQGDGEYLKIAACAKHFAVHSGPEALRHEFNAVVSEKDLWETYLPAFETAVKDADVESVMGAYNRTNGEPCCGSKRLLVDILRGEWGFQGHVVSDCWAVRDFHETHKYTARPEESASLAVRMGCDLNCGCTYERLLTGLEKGLITEEEIRRSAVRLFTTRYALGMFDEDCPYNEIPYRVVAQPENKKAALTAAEESMVLLKNDGILPLKEESLESIGVIGPNAYSQAALYGNYHGDSDEYITNLDGIRRAVGDKIRIFYSQGCHLYIAADDPLCRPGRLLGEAEAVVKNSDVVILCVGLDERMEGEQGDEGNAFASGDKENLLLPETQQILIERVIALGKPVVLVINSGSALDLSAYEHKVSAIIQAWYSGERGGEALANILFGKTNPSGKLPVTFYYNGQPMPEFTEYHMANRTYRFVEAAPWYPFGYGLTYSRFHYENFSAAAVEGGIDVRVEVENGSSRGGDEIVEFYVRYEGDAFEKPHHKLVGFKRGNVPGHEIAEFHYHIPEKALMSVMENGKSVLLDGAYTLFAGGCQPDERSVELTGEAPLAIAFTVADGKIQIGKEAECAPYVYPDQGDYAAHITKRKKFSLDTPFSMLYDNPVSRAVLMETMPMIFSEQNPYADMMKGMNMSIRDMMSRAPGMFPQELMGELERRLEELD</sequence>
<comment type="similarity">
    <text evidence="1">Belongs to the glycosyl hydrolase 3 family.</text>
</comment>
<dbReference type="AlphaFoldDB" id="A0A9D1E8L7"/>
<dbReference type="GO" id="GO:0046556">
    <property type="term" value="F:alpha-L-arabinofuranosidase activity"/>
    <property type="evidence" value="ECO:0007669"/>
    <property type="project" value="TreeGrafter"/>
</dbReference>
<dbReference type="InterPro" id="IPR013783">
    <property type="entry name" value="Ig-like_fold"/>
</dbReference>
<evidence type="ECO:0000256" key="3">
    <source>
        <dbReference type="ARBA" id="ARBA00022801"/>
    </source>
</evidence>
<accession>A0A9D1E8L7</accession>
<evidence type="ECO:0000256" key="2">
    <source>
        <dbReference type="ARBA" id="ARBA00022729"/>
    </source>
</evidence>
<dbReference type="SUPFAM" id="SSF52279">
    <property type="entry name" value="Beta-D-glucan exohydrolase, C-terminal domain"/>
    <property type="match status" value="1"/>
</dbReference>